<protein>
    <recommendedName>
        <fullName evidence="2">Transposase Tc1-like domain-containing protein</fullName>
    </recommendedName>
</protein>
<keyword evidence="4" id="KW-1185">Reference proteome</keyword>
<evidence type="ECO:0000313" key="3">
    <source>
        <dbReference type="EMBL" id="CAC5407864.1"/>
    </source>
</evidence>
<dbReference type="GO" id="GO:0015074">
    <property type="term" value="P:DNA integration"/>
    <property type="evidence" value="ECO:0007669"/>
    <property type="project" value="InterPro"/>
</dbReference>
<dbReference type="GO" id="GO:0006313">
    <property type="term" value="P:DNA transposition"/>
    <property type="evidence" value="ECO:0007669"/>
    <property type="project" value="InterPro"/>
</dbReference>
<name>A0A6J8DL35_MYTCO</name>
<evidence type="ECO:0000313" key="4">
    <source>
        <dbReference type="Proteomes" id="UP000507470"/>
    </source>
</evidence>
<accession>A0A6J8DL35</accession>
<dbReference type="OrthoDB" id="6246393at2759"/>
<sequence length="254" mass="28819">MSRLRQTGSSNDSPRSRRPRETRLRQDRQIRFTHLKDRFLPDTITARQTPGRNNLRIFAQTVRNRLREAGLCSLRPVVRAILKQRYRTARLRWANARLFWNRVSSPTATKETEDPPSSLKDLKDKVYTLMMDEAHILFASPPKPKRLSSTFKASCGISQDSVTSHNSFPESGHMAFSLQIINEGIATSASEKVANNQISGFRMSSFSDQLEYKDFDIFDSSLGRLVPTCDKSFSSLLGIKPVDGLRLTQPVGKD</sequence>
<feature type="domain" description="Transposase Tc1-like" evidence="2">
    <location>
        <begin position="52"/>
        <end position="97"/>
    </location>
</feature>
<evidence type="ECO:0000256" key="1">
    <source>
        <dbReference type="SAM" id="MobiDB-lite"/>
    </source>
</evidence>
<dbReference type="GO" id="GO:0003677">
    <property type="term" value="F:DNA binding"/>
    <property type="evidence" value="ECO:0007669"/>
    <property type="project" value="InterPro"/>
</dbReference>
<gene>
    <name evidence="3" type="ORF">MCOR_41299</name>
</gene>
<dbReference type="EMBL" id="CACVKT020007423">
    <property type="protein sequence ID" value="CAC5407864.1"/>
    <property type="molecule type" value="Genomic_DNA"/>
</dbReference>
<dbReference type="AlphaFoldDB" id="A0A6J8DL35"/>
<feature type="region of interest" description="Disordered" evidence="1">
    <location>
        <begin position="1"/>
        <end position="25"/>
    </location>
</feature>
<reference evidence="3 4" key="1">
    <citation type="submission" date="2020-06" db="EMBL/GenBank/DDBJ databases">
        <authorList>
            <person name="Li R."/>
            <person name="Bekaert M."/>
        </authorList>
    </citation>
    <scope>NUCLEOTIDE SEQUENCE [LARGE SCALE GENOMIC DNA]</scope>
    <source>
        <strain evidence="4">wild</strain>
    </source>
</reference>
<dbReference type="Proteomes" id="UP000507470">
    <property type="component" value="Unassembled WGS sequence"/>
</dbReference>
<evidence type="ECO:0000259" key="2">
    <source>
        <dbReference type="Pfam" id="PF01498"/>
    </source>
</evidence>
<dbReference type="InterPro" id="IPR002492">
    <property type="entry name" value="Transposase_Tc1-like"/>
</dbReference>
<organism evidence="3 4">
    <name type="scientific">Mytilus coruscus</name>
    <name type="common">Sea mussel</name>
    <dbReference type="NCBI Taxonomy" id="42192"/>
    <lineage>
        <taxon>Eukaryota</taxon>
        <taxon>Metazoa</taxon>
        <taxon>Spiralia</taxon>
        <taxon>Lophotrochozoa</taxon>
        <taxon>Mollusca</taxon>
        <taxon>Bivalvia</taxon>
        <taxon>Autobranchia</taxon>
        <taxon>Pteriomorphia</taxon>
        <taxon>Mytilida</taxon>
        <taxon>Mytiloidea</taxon>
        <taxon>Mytilidae</taxon>
        <taxon>Mytilinae</taxon>
        <taxon>Mytilus</taxon>
    </lineage>
</organism>
<dbReference type="Pfam" id="PF01498">
    <property type="entry name" value="HTH_Tnp_Tc3_2"/>
    <property type="match status" value="1"/>
</dbReference>
<proteinExistence type="predicted"/>